<dbReference type="Proteomes" id="UP000009011">
    <property type="component" value="Chromosome"/>
</dbReference>
<evidence type="ECO:0000256" key="2">
    <source>
        <dbReference type="ARBA" id="ARBA00022722"/>
    </source>
</evidence>
<proteinExistence type="inferred from homology"/>
<reference evidence="9 10" key="1">
    <citation type="journal article" date="2013" name="PLoS ONE">
        <title>Genomic analysis of Melioribacter roseus, facultatively anaerobic organotrophic bacterium representing a novel deep lineage within Bacteriodetes/Chlorobi group.</title>
        <authorList>
            <person name="Kadnikov V.V."/>
            <person name="Mardanov A.V."/>
            <person name="Podosokorskaya O.A."/>
            <person name="Gavrilov S.N."/>
            <person name="Kublanov I.V."/>
            <person name="Beletsky A.V."/>
            <person name="Bonch-Osmolovskaya E.A."/>
            <person name="Ravin N.V."/>
        </authorList>
    </citation>
    <scope>NUCLEOTIDE SEQUENCE [LARGE SCALE GENOMIC DNA]</scope>
    <source>
        <strain evidence="10">JCM 17771 / P3M-2</strain>
    </source>
</reference>
<dbReference type="GO" id="GO:0006308">
    <property type="term" value="P:DNA catabolic process"/>
    <property type="evidence" value="ECO:0007669"/>
    <property type="project" value="UniProtKB-UniRule"/>
</dbReference>
<accession>I6ZU52</accession>
<gene>
    <name evidence="5" type="primary">xseA</name>
    <name evidence="9" type="ordered locus">MROS_2309</name>
</gene>
<protein>
    <recommendedName>
        <fullName evidence="5">Exodeoxyribonuclease 7 large subunit</fullName>
        <ecNumber evidence="5">3.1.11.6</ecNumber>
    </recommendedName>
    <alternativeName>
        <fullName evidence="5">Exodeoxyribonuclease VII large subunit</fullName>
        <shortName evidence="5">Exonuclease VII large subunit</shortName>
    </alternativeName>
</protein>
<dbReference type="HAMAP" id="MF_00378">
    <property type="entry name" value="Exonuc_7_L"/>
    <property type="match status" value="1"/>
</dbReference>
<dbReference type="HOGENOM" id="CLU_023625_2_0_10"/>
<dbReference type="GO" id="GO:0009318">
    <property type="term" value="C:exodeoxyribonuclease VII complex"/>
    <property type="evidence" value="ECO:0007669"/>
    <property type="project" value="UniProtKB-UniRule"/>
</dbReference>
<name>I6ZU52_MELRP</name>
<keyword evidence="1 5" id="KW-0963">Cytoplasm</keyword>
<keyword evidence="3 5" id="KW-0378">Hydrolase</keyword>
<dbReference type="EC" id="3.1.11.6" evidence="5"/>
<evidence type="ECO:0000259" key="7">
    <source>
        <dbReference type="Pfam" id="PF02601"/>
    </source>
</evidence>
<comment type="subunit">
    <text evidence="5">Heterooligomer composed of large and small subunits.</text>
</comment>
<dbReference type="PANTHER" id="PTHR30008:SF0">
    <property type="entry name" value="EXODEOXYRIBONUCLEASE 7 LARGE SUBUNIT"/>
    <property type="match status" value="1"/>
</dbReference>
<evidence type="ECO:0000256" key="1">
    <source>
        <dbReference type="ARBA" id="ARBA00022490"/>
    </source>
</evidence>
<dbReference type="InterPro" id="IPR020579">
    <property type="entry name" value="Exonuc_VII_lsu_C"/>
</dbReference>
<dbReference type="PANTHER" id="PTHR30008">
    <property type="entry name" value="EXODEOXYRIBONUCLEASE 7 LARGE SUBUNIT"/>
    <property type="match status" value="1"/>
</dbReference>
<dbReference type="eggNOG" id="COG1570">
    <property type="taxonomic scope" value="Bacteria"/>
</dbReference>
<dbReference type="GO" id="GO:0005737">
    <property type="term" value="C:cytoplasm"/>
    <property type="evidence" value="ECO:0007669"/>
    <property type="project" value="UniProtKB-SubCell"/>
</dbReference>
<feature type="domain" description="OB-fold nucleic acid binding" evidence="8">
    <location>
        <begin position="12"/>
        <end position="104"/>
    </location>
</feature>
<comment type="catalytic activity">
    <reaction evidence="5 6">
        <text>Exonucleolytic cleavage in either 5'- to 3'- or 3'- to 5'-direction to yield nucleoside 5'-phosphates.</text>
        <dbReference type="EC" id="3.1.11.6"/>
    </reaction>
</comment>
<dbReference type="InterPro" id="IPR025824">
    <property type="entry name" value="OB-fold_nuc-bd_dom"/>
</dbReference>
<evidence type="ECO:0000256" key="4">
    <source>
        <dbReference type="ARBA" id="ARBA00022839"/>
    </source>
</evidence>
<comment type="similarity">
    <text evidence="5 6">Belongs to the XseA family.</text>
</comment>
<evidence type="ECO:0000256" key="5">
    <source>
        <dbReference type="HAMAP-Rule" id="MF_00378"/>
    </source>
</evidence>
<keyword evidence="10" id="KW-1185">Reference proteome</keyword>
<dbReference type="KEGG" id="mro:MROS_2309"/>
<evidence type="ECO:0000313" key="9">
    <source>
        <dbReference type="EMBL" id="AFN75539.1"/>
    </source>
</evidence>
<comment type="subcellular location">
    <subcellularLocation>
        <location evidence="5 6">Cytoplasm</location>
    </subcellularLocation>
</comment>
<dbReference type="PATRIC" id="fig|1191523.3.peg.2439"/>
<dbReference type="STRING" id="1191523.MROS_2309"/>
<organism evidence="9 10">
    <name type="scientific">Melioribacter roseus (strain DSM 23840 / JCM 17771 / VKM B-2668 / P3M-2)</name>
    <dbReference type="NCBI Taxonomy" id="1191523"/>
    <lineage>
        <taxon>Bacteria</taxon>
        <taxon>Pseudomonadati</taxon>
        <taxon>Ignavibacteriota</taxon>
        <taxon>Ignavibacteria</taxon>
        <taxon>Ignavibacteriales</taxon>
        <taxon>Melioribacteraceae</taxon>
        <taxon>Melioribacter</taxon>
    </lineage>
</organism>
<evidence type="ECO:0000313" key="10">
    <source>
        <dbReference type="Proteomes" id="UP000009011"/>
    </source>
</evidence>
<dbReference type="GO" id="GO:0008855">
    <property type="term" value="F:exodeoxyribonuclease VII activity"/>
    <property type="evidence" value="ECO:0007669"/>
    <property type="project" value="UniProtKB-UniRule"/>
</dbReference>
<dbReference type="AlphaFoldDB" id="I6ZU52"/>
<evidence type="ECO:0000256" key="6">
    <source>
        <dbReference type="RuleBase" id="RU004355"/>
    </source>
</evidence>
<dbReference type="CDD" id="cd04489">
    <property type="entry name" value="ExoVII_LU_OBF"/>
    <property type="match status" value="1"/>
</dbReference>
<dbReference type="InterPro" id="IPR003753">
    <property type="entry name" value="Exonuc_VII_L"/>
</dbReference>
<dbReference type="Pfam" id="PF02601">
    <property type="entry name" value="Exonuc_VII_L"/>
    <property type="match status" value="1"/>
</dbReference>
<sequence>MQDGELNLDNILTVSEITGQIKSLLEENFAEISVVGEISNFKAHVSGHWYFTLKDANAQISCTMWRGVNSFVFFSPEDGMKVIVKGRLTVYPPRGNYQIDVRSMKPAGVGELQAAFEKLKQKLAAEGLFDEEYKKPIPQFPEKIGIVTAIDGAAFKDMQSVAKRRYPAVELVIAPCRVQGPGSAEEIVESIKLLNQRDDIDVIIVGRGGGSLEDLWAFNEEIVARAIFESRIPVISAVGHEIDFTISDFVADLRAPTPSAAMELATPDINEIFAFIDDFSYNFTDKIFSLVSDYKETVESFLSSYGFKLPIDNIRTKEQYLDNLFYRFQNNFDNIFQNSKNRLELLKVKLEKFDTNRILERGFTLVKQNDRVITRLKNLDKKEKFNLIFYDGETIING</sequence>
<feature type="domain" description="Exonuclease VII large subunit C-terminal" evidence="7">
    <location>
        <begin position="128"/>
        <end position="346"/>
    </location>
</feature>
<dbReference type="EMBL" id="CP003557">
    <property type="protein sequence ID" value="AFN75539.1"/>
    <property type="molecule type" value="Genomic_DNA"/>
</dbReference>
<keyword evidence="2 5" id="KW-0540">Nuclease</keyword>
<evidence type="ECO:0000256" key="3">
    <source>
        <dbReference type="ARBA" id="ARBA00022801"/>
    </source>
</evidence>
<evidence type="ECO:0000259" key="8">
    <source>
        <dbReference type="Pfam" id="PF13742"/>
    </source>
</evidence>
<dbReference type="GO" id="GO:0003676">
    <property type="term" value="F:nucleic acid binding"/>
    <property type="evidence" value="ECO:0007669"/>
    <property type="project" value="InterPro"/>
</dbReference>
<keyword evidence="4 5" id="KW-0269">Exonuclease</keyword>
<comment type="function">
    <text evidence="5">Bidirectionally degrades single-stranded DNA into large acid-insoluble oligonucleotides, which are then degraded further into small acid-soluble oligonucleotides.</text>
</comment>
<dbReference type="NCBIfam" id="TIGR00237">
    <property type="entry name" value="xseA"/>
    <property type="match status" value="1"/>
</dbReference>
<dbReference type="Pfam" id="PF13742">
    <property type="entry name" value="tRNA_anti_2"/>
    <property type="match status" value="1"/>
</dbReference>